<dbReference type="HOGENOM" id="CLU_534959_0_0_9"/>
<sequence length="571" mass="64816">MTSTISGSEKNKISSFINRHQLLIFMVVVIILKQLLVIGLPLFAHAGAGHDDRLMINMANALINGEWLGDYSEKTLVKGLFFPLLLTINHILGIPYSIGIPGFYSLACVIFIFGIKRLFPTDFPLYLIFMALIFNPISFADETFLRVYRNSVTAAQALIVIGCMFAIYLNRFEKPWIQLLWALGAGVGLASLWHTREDGIWIIPLVMGVIVITCLSIFFNKEEQKWQKARSILISWIPIGILMLSVMIISGINYAQYGIYTTNELNNSNFTQAIKLIYAVKPNEDINRTSVPRSSVEKIYAVSPTLNSIRDQLDASLDRWSWYEKDAKVRQVEDGFFFWALREAVANSGYYENAGKANAFYQKVADELSAGFEKGELMKRPTMPSALMSPWRDAYWEALPAAFFRTMDYVVGYEAIETTMTDSIDDGKNGIQLFEEITKNPAYRQGERIRLRNQIRITILNAITVIYQLTGRLVFMVSVLAYIGISLGTLFKKWRQKYRLLDCWLVLSALILSAIVVAIGVAYTDISAYVAVSYWYLAGAYPLICVFNVMALYKMMEIIIAVGYKKRKTKR</sequence>
<gene>
    <name evidence="2" type="ordered locus">Awo_c02450</name>
</gene>
<protein>
    <submittedName>
        <fullName evidence="2">Putative membrane protein</fullName>
    </submittedName>
</protein>
<reference evidence="2 3" key="2">
    <citation type="journal article" date="2012" name="PLoS ONE">
        <title>An ancient pathway combining carbon dioxide fixation with the generation and utilization of a sodium ion gradient for ATP synthesis.</title>
        <authorList>
            <person name="Poehlein A."/>
            <person name="Schmidt S."/>
            <person name="Kaster A.K."/>
            <person name="Goenrich M."/>
            <person name="Vollmers J."/>
            <person name="Thurmer A."/>
            <person name="Bertsch J."/>
            <person name="Schuchmann K."/>
            <person name="Voigt B."/>
            <person name="Hecker M."/>
            <person name="Daniel R."/>
            <person name="Thauer R.K."/>
            <person name="Gottschalk G."/>
            <person name="Muller V."/>
        </authorList>
    </citation>
    <scope>NUCLEOTIDE SEQUENCE [LARGE SCALE GENOMIC DNA]</scope>
    <source>
        <strain evidence="3">ATCC 29683 / DSM 1030 / JCM 2381 / KCTC 1655 / WB1</strain>
    </source>
</reference>
<evidence type="ECO:0000313" key="2">
    <source>
        <dbReference type="EMBL" id="AFA47054.1"/>
    </source>
</evidence>
<keyword evidence="1" id="KW-0812">Transmembrane</keyword>
<keyword evidence="1" id="KW-0472">Membrane</keyword>
<dbReference type="EMBL" id="CP002987">
    <property type="protein sequence ID" value="AFA47054.1"/>
    <property type="molecule type" value="Genomic_DNA"/>
</dbReference>
<keyword evidence="1" id="KW-1133">Transmembrane helix</keyword>
<feature type="transmembrane region" description="Helical" evidence="1">
    <location>
        <begin position="94"/>
        <end position="114"/>
    </location>
</feature>
<proteinExistence type="predicted"/>
<feature type="transmembrane region" description="Helical" evidence="1">
    <location>
        <begin position="232"/>
        <end position="255"/>
    </location>
</feature>
<dbReference type="STRING" id="931626.Awo_c02450"/>
<dbReference type="AlphaFoldDB" id="H6LGB8"/>
<feature type="transmembrane region" description="Helical" evidence="1">
    <location>
        <begin position="200"/>
        <end position="220"/>
    </location>
</feature>
<dbReference type="KEGG" id="awo:Awo_c02450"/>
<feature type="transmembrane region" description="Helical" evidence="1">
    <location>
        <begin position="21"/>
        <end position="44"/>
    </location>
</feature>
<evidence type="ECO:0000313" key="3">
    <source>
        <dbReference type="Proteomes" id="UP000007177"/>
    </source>
</evidence>
<feature type="transmembrane region" description="Helical" evidence="1">
    <location>
        <begin position="535"/>
        <end position="564"/>
    </location>
</feature>
<dbReference type="Proteomes" id="UP000007177">
    <property type="component" value="Chromosome"/>
</dbReference>
<feature type="transmembrane region" description="Helical" evidence="1">
    <location>
        <begin position="176"/>
        <end position="194"/>
    </location>
</feature>
<feature type="transmembrane region" description="Helical" evidence="1">
    <location>
        <begin position="473"/>
        <end position="491"/>
    </location>
</feature>
<reference evidence="3" key="1">
    <citation type="submission" date="2011-07" db="EMBL/GenBank/DDBJ databases">
        <title>Complete genome sequence of Acetobacterium woodii.</title>
        <authorList>
            <person name="Poehlein A."/>
            <person name="Schmidt S."/>
            <person name="Kaster A.-K."/>
            <person name="Goenrich M."/>
            <person name="Vollmers J."/>
            <person name="Thuermer A."/>
            <person name="Gottschalk G."/>
            <person name="Thauer R.K."/>
            <person name="Daniel R."/>
            <person name="Mueller V."/>
        </authorList>
    </citation>
    <scope>NUCLEOTIDE SEQUENCE [LARGE SCALE GENOMIC DNA]</scope>
    <source>
        <strain evidence="3">ATCC 29683 / DSM 1030 / JCM 2381 / KCTC 1655 / WB1</strain>
    </source>
</reference>
<organism evidence="2 3">
    <name type="scientific">Acetobacterium woodii (strain ATCC 29683 / DSM 1030 / JCM 2381 / KCTC 1655 / WB1)</name>
    <dbReference type="NCBI Taxonomy" id="931626"/>
    <lineage>
        <taxon>Bacteria</taxon>
        <taxon>Bacillati</taxon>
        <taxon>Bacillota</taxon>
        <taxon>Clostridia</taxon>
        <taxon>Eubacteriales</taxon>
        <taxon>Eubacteriaceae</taxon>
        <taxon>Acetobacterium</taxon>
    </lineage>
</organism>
<name>H6LGB8_ACEWD</name>
<keyword evidence="3" id="KW-1185">Reference proteome</keyword>
<feature type="transmembrane region" description="Helical" evidence="1">
    <location>
        <begin position="123"/>
        <end position="140"/>
    </location>
</feature>
<evidence type="ECO:0000256" key="1">
    <source>
        <dbReference type="SAM" id="Phobius"/>
    </source>
</evidence>
<accession>H6LGB8</accession>
<feature type="transmembrane region" description="Helical" evidence="1">
    <location>
        <begin position="152"/>
        <end position="169"/>
    </location>
</feature>
<dbReference type="eggNOG" id="ENOG502ZD50">
    <property type="taxonomic scope" value="Bacteria"/>
</dbReference>
<feature type="transmembrane region" description="Helical" evidence="1">
    <location>
        <begin position="503"/>
        <end position="523"/>
    </location>
</feature>